<evidence type="ECO:0000256" key="2">
    <source>
        <dbReference type="ARBA" id="ARBA00022692"/>
    </source>
</evidence>
<dbReference type="OrthoDB" id="8951579at2759"/>
<dbReference type="GO" id="GO:0007166">
    <property type="term" value="P:cell surface receptor signaling pathway"/>
    <property type="evidence" value="ECO:0007669"/>
    <property type="project" value="InterPro"/>
</dbReference>
<feature type="transmembrane region" description="Helical" evidence="6">
    <location>
        <begin position="673"/>
        <end position="697"/>
    </location>
</feature>
<dbReference type="GO" id="GO:0005886">
    <property type="term" value="C:plasma membrane"/>
    <property type="evidence" value="ECO:0007669"/>
    <property type="project" value="TreeGrafter"/>
</dbReference>
<dbReference type="PRINTS" id="PR00249">
    <property type="entry name" value="GPCRSECRETIN"/>
</dbReference>
<dbReference type="PANTHER" id="PTHR12011">
    <property type="entry name" value="ADHESION G-PROTEIN COUPLED RECEPTOR"/>
    <property type="match status" value="1"/>
</dbReference>
<feature type="chain" id="PRO_5039373877" evidence="7">
    <location>
        <begin position="34"/>
        <end position="759"/>
    </location>
</feature>
<dbReference type="SMART" id="SM00303">
    <property type="entry name" value="GPS"/>
    <property type="match status" value="1"/>
</dbReference>
<feature type="transmembrane region" description="Helical" evidence="6">
    <location>
        <begin position="510"/>
        <end position="528"/>
    </location>
</feature>
<evidence type="ECO:0000259" key="9">
    <source>
        <dbReference type="PROSITE" id="PS50261"/>
    </source>
</evidence>
<feature type="transmembrane region" description="Helical" evidence="6">
    <location>
        <begin position="703"/>
        <end position="723"/>
    </location>
</feature>
<accession>A0A9D3PIN1</accession>
<proteinExistence type="predicted"/>
<keyword evidence="7" id="KW-0732">Signal</keyword>
<keyword evidence="4 6" id="KW-0472">Membrane</keyword>
<comment type="caution">
    <text evidence="10">The sequence shown here is derived from an EMBL/GenBank/DDBJ whole genome shotgun (WGS) entry which is preliminary data.</text>
</comment>
<keyword evidence="3 6" id="KW-1133">Transmembrane helix</keyword>
<evidence type="ECO:0000313" key="10">
    <source>
        <dbReference type="EMBL" id="KAG7461255.1"/>
    </source>
</evidence>
<dbReference type="Pfam" id="PF00002">
    <property type="entry name" value="7tm_2"/>
    <property type="match status" value="1"/>
</dbReference>
<feature type="transmembrane region" description="Helical" evidence="6">
    <location>
        <begin position="476"/>
        <end position="498"/>
    </location>
</feature>
<sequence length="759" mass="83386">MWTVQTEILTMRFKSLSVWGITVFLSCCVDCDATYSNHRCVSSDFLSSKDPLFIIDDTYTGVIQHIQNDSCPGSSQGCEATGGGNNINHCNRTCILSFDTNETTVGDSKKKTEDIWMRKYNESYQIYLRMKFRGKYVCFVPGKRCDQTQTGCQNSQQNAPNNAAAGCQNSQQNFLQNAASVLKDLWTDTGSSIQRICHVCEGDLPYGKAACSNQTEDTLIMFVNITKNQSCQLSGLTSVTKCVTCENPVEAPSVHIEVNPTTIVSQKGDINAAAASEFMEKLSDLLTQLGNESSAVITAGPVKGILTRQRNITEFKEVFFGLSSNSHINIVNSKVAAEEDFPGSVSISKEAFNKANISFKGGPFAGVFRFPNMSKDEKNSTVFNDEVIAIDMGTPISDLADSINITFQVNAGNTVMSCSSWNGTGDRPVWTTDGCKTTVSNGTVICQCTHLTFFAILMASPSESNISNSDLKSLSYITYIGCGLSMFFLGVALFMHFLLRRAKSSDATQILMNLFLAMFLLDLTFLSNEAVAGMGNLIACKIIAALLHYFMLSTFTWFAIEAFHLCLHLAKSFNIGIRHYFLKVCIGGWALPCVVVVIILICGKYGSLSVNSDNGKSVQMCWIIDDTVHYVVNIGYYALVFLFTFTVFIVIARQLTYLRGSDVKEAQKGAGPANICSIMGLCCLLGVTWGFAFFAYGPLRIPSYYIFTILNSFQGFFLFLYYYNTSKVIGDEKASSFSSSSTATIKTTTDSQNPYVNRA</sequence>
<evidence type="ECO:0000256" key="7">
    <source>
        <dbReference type="SAM" id="SignalP"/>
    </source>
</evidence>
<dbReference type="AlphaFoldDB" id="A0A9D3PIN1"/>
<dbReference type="PROSITE" id="PS50221">
    <property type="entry name" value="GAIN_B"/>
    <property type="match status" value="1"/>
</dbReference>
<feature type="signal peptide" evidence="7">
    <location>
        <begin position="1"/>
        <end position="33"/>
    </location>
</feature>
<dbReference type="PANTHER" id="PTHR12011:SF474">
    <property type="entry name" value="ADHESION G PROTEIN-COUPLED RECEPTOR G11-RELATED"/>
    <property type="match status" value="1"/>
</dbReference>
<dbReference type="GO" id="GO:0004930">
    <property type="term" value="F:G protein-coupled receptor activity"/>
    <property type="evidence" value="ECO:0007669"/>
    <property type="project" value="InterPro"/>
</dbReference>
<evidence type="ECO:0000256" key="3">
    <source>
        <dbReference type="ARBA" id="ARBA00022989"/>
    </source>
</evidence>
<evidence type="ECO:0000256" key="4">
    <source>
        <dbReference type="ARBA" id="ARBA00023136"/>
    </source>
</evidence>
<dbReference type="InterPro" id="IPR017981">
    <property type="entry name" value="GPCR_2-like_7TM"/>
</dbReference>
<organism evidence="10 11">
    <name type="scientific">Megalops atlanticus</name>
    <name type="common">Tarpon</name>
    <name type="synonym">Clupea gigantea</name>
    <dbReference type="NCBI Taxonomy" id="7932"/>
    <lineage>
        <taxon>Eukaryota</taxon>
        <taxon>Metazoa</taxon>
        <taxon>Chordata</taxon>
        <taxon>Craniata</taxon>
        <taxon>Vertebrata</taxon>
        <taxon>Euteleostomi</taxon>
        <taxon>Actinopterygii</taxon>
        <taxon>Neopterygii</taxon>
        <taxon>Teleostei</taxon>
        <taxon>Elopiformes</taxon>
        <taxon>Megalopidae</taxon>
        <taxon>Megalops</taxon>
    </lineage>
</organism>
<dbReference type="Gene3D" id="1.20.1070.10">
    <property type="entry name" value="Rhodopsin 7-helix transmembrane proteins"/>
    <property type="match status" value="1"/>
</dbReference>
<keyword evidence="2 6" id="KW-0812">Transmembrane</keyword>
<keyword evidence="11" id="KW-1185">Reference proteome</keyword>
<name>A0A9D3PIN1_MEGAT</name>
<dbReference type="Pfam" id="PF01825">
    <property type="entry name" value="GPS"/>
    <property type="match status" value="1"/>
</dbReference>
<gene>
    <name evidence="10" type="ORF">MATL_G00208130</name>
</gene>
<evidence type="ECO:0000259" key="8">
    <source>
        <dbReference type="PROSITE" id="PS50221"/>
    </source>
</evidence>
<comment type="subcellular location">
    <subcellularLocation>
        <location evidence="1">Membrane</location>
        <topology evidence="1">Multi-pass membrane protein</topology>
    </subcellularLocation>
</comment>
<dbReference type="Gene3D" id="2.60.220.50">
    <property type="match status" value="1"/>
</dbReference>
<reference evidence="10" key="1">
    <citation type="submission" date="2021-01" db="EMBL/GenBank/DDBJ databases">
        <authorList>
            <person name="Zahm M."/>
            <person name="Roques C."/>
            <person name="Cabau C."/>
            <person name="Klopp C."/>
            <person name="Donnadieu C."/>
            <person name="Jouanno E."/>
            <person name="Lampietro C."/>
            <person name="Louis A."/>
            <person name="Herpin A."/>
            <person name="Echchiki A."/>
            <person name="Berthelot C."/>
            <person name="Parey E."/>
            <person name="Roest-Crollius H."/>
            <person name="Braasch I."/>
            <person name="Postlethwait J."/>
            <person name="Bobe J."/>
            <person name="Montfort J."/>
            <person name="Bouchez O."/>
            <person name="Begum T."/>
            <person name="Mejri S."/>
            <person name="Adams A."/>
            <person name="Chen W.-J."/>
            <person name="Guiguen Y."/>
        </authorList>
    </citation>
    <scope>NUCLEOTIDE SEQUENCE</scope>
    <source>
        <strain evidence="10">YG-15Mar2019-1</strain>
        <tissue evidence="10">Brain</tissue>
    </source>
</reference>
<evidence type="ECO:0000256" key="6">
    <source>
        <dbReference type="SAM" id="Phobius"/>
    </source>
</evidence>
<dbReference type="Proteomes" id="UP001046870">
    <property type="component" value="Chromosome 18"/>
</dbReference>
<dbReference type="FunFam" id="1.20.1070.10:FF:000222">
    <property type="entry name" value="Adhesion G protein-coupled receptor G3"/>
    <property type="match status" value="1"/>
</dbReference>
<evidence type="ECO:0000256" key="5">
    <source>
        <dbReference type="ARBA" id="ARBA00023157"/>
    </source>
</evidence>
<feature type="transmembrane region" description="Helical" evidence="6">
    <location>
        <begin position="634"/>
        <end position="652"/>
    </location>
</feature>
<dbReference type="InterPro" id="IPR000203">
    <property type="entry name" value="GPS"/>
</dbReference>
<feature type="transmembrane region" description="Helical" evidence="6">
    <location>
        <begin position="580"/>
        <end position="601"/>
    </location>
</feature>
<evidence type="ECO:0000313" key="11">
    <source>
        <dbReference type="Proteomes" id="UP001046870"/>
    </source>
</evidence>
<dbReference type="InterPro" id="IPR046338">
    <property type="entry name" value="GAIN_dom_sf"/>
</dbReference>
<protein>
    <submittedName>
        <fullName evidence="10">Uncharacterized protein</fullName>
    </submittedName>
</protein>
<dbReference type="GO" id="GO:0007189">
    <property type="term" value="P:adenylate cyclase-activating G protein-coupled receptor signaling pathway"/>
    <property type="evidence" value="ECO:0007669"/>
    <property type="project" value="TreeGrafter"/>
</dbReference>
<feature type="domain" description="GAIN-B" evidence="8">
    <location>
        <begin position="309"/>
        <end position="464"/>
    </location>
</feature>
<evidence type="ECO:0000256" key="1">
    <source>
        <dbReference type="ARBA" id="ARBA00004141"/>
    </source>
</evidence>
<feature type="transmembrane region" description="Helical" evidence="6">
    <location>
        <begin position="534"/>
        <end position="560"/>
    </location>
</feature>
<dbReference type="PROSITE" id="PS50261">
    <property type="entry name" value="G_PROTEIN_RECEP_F2_4"/>
    <property type="match status" value="1"/>
</dbReference>
<feature type="domain" description="G-protein coupled receptors family 2 profile 2" evidence="9">
    <location>
        <begin position="474"/>
        <end position="726"/>
    </location>
</feature>
<keyword evidence="5" id="KW-1015">Disulfide bond</keyword>
<dbReference type="EMBL" id="JAFDVH010000018">
    <property type="protein sequence ID" value="KAG7461255.1"/>
    <property type="molecule type" value="Genomic_DNA"/>
</dbReference>
<dbReference type="InterPro" id="IPR057244">
    <property type="entry name" value="GAIN_B"/>
</dbReference>
<dbReference type="InterPro" id="IPR000832">
    <property type="entry name" value="GPCR_2_secretin-like"/>
</dbReference>